<dbReference type="PRINTS" id="PR00344">
    <property type="entry name" value="BCTRLSENSOR"/>
</dbReference>
<dbReference type="GO" id="GO:0000155">
    <property type="term" value="F:phosphorelay sensor kinase activity"/>
    <property type="evidence" value="ECO:0007669"/>
    <property type="project" value="InterPro"/>
</dbReference>
<dbReference type="Pfam" id="PF00072">
    <property type="entry name" value="Response_reg"/>
    <property type="match status" value="1"/>
</dbReference>
<keyword evidence="11" id="KW-1185">Reference proteome</keyword>
<dbReference type="Gene3D" id="3.40.50.2300">
    <property type="match status" value="1"/>
</dbReference>
<dbReference type="GO" id="GO:0005886">
    <property type="term" value="C:plasma membrane"/>
    <property type="evidence" value="ECO:0007669"/>
    <property type="project" value="TreeGrafter"/>
</dbReference>
<keyword evidence="5" id="KW-0418">Kinase</keyword>
<evidence type="ECO:0000259" key="9">
    <source>
        <dbReference type="PROSITE" id="PS50110"/>
    </source>
</evidence>
<name>A0AAV9VPS3_9PEZI</name>
<dbReference type="SUPFAM" id="SSF55781">
    <property type="entry name" value="GAF domain-like"/>
    <property type="match status" value="1"/>
</dbReference>
<evidence type="ECO:0000256" key="4">
    <source>
        <dbReference type="ARBA" id="ARBA00022679"/>
    </source>
</evidence>
<sequence>MSSPLTPIDDEPLTPRFDGVDERPSILAATNLKIKNTVPERPSEPTVFDPNLTSSPIFEFNECDFQRLYPADRDDDGCVTEPIKPVDFEDPYLFPTLTKNELVRLKSLWYYGRYIENDTHLLSCLQDQVDLVNDFMEKDCVILGLLDHDYYRRVVTANVPLAVLPRREATCAHTILHNGGRVLMVKDMEKDWRFMASPHVEAGLKFYAGTQLRYKIPGTNCEIAFGSLCVANFSATQPLSLRQQNALIKFADVIVHTIIERTRSMRLAERERLTSILGNLTKTASPKTIKEMALRTLQETYPFASVSVQSQQNGQISLKNRQTPVPYHEFRENIWEDDEGVNNWITGHNNTPYIKSKCDPSVRAIAFRMKSDPKSYVVVETSEMKQIFDEVDSWFVGAVTLLVCNTIQEELLNQTMHAKSRFLRGISHELRTPIHAILSSCELLIEENRDITPPTSSQQHIDSLMFPKQAYLSEKALDMLSNIDSSGRELLNTINNLLDYDQFENKALVKVMQLHSFNIIEEEVLRETASAFTTDQEVTLISDNRLPPEVEMLMTDYNLMKQCLGQLVRNAMKFTNTGTVIFQTTLSENHEFLEYNIVDTGIGIADEDSEKIFKPFEKVDMTVRGSGLGLTVASRIAEVLGGDIKLVSSCPGDGSHFRLRLHNPILACPRISYQKRILMDCEMPLTYFMPIDRQVETVHLTYAARNLERMGFTCNGPDAATLVLAEAKSATDTFANLLGSIRRDQIIIYICQNYSELHESENASSNEDYTRRFIRCLTPVRRGRLWQVVEDAAKAYRDLKLKDREFRTPELNKEFQATFSQGTQMEDLHANAISTESSKVRQRRHARRSLDALRILIVDDNPTNLGILVMYCKKRKYDYVTAINGKEAHEKYLEAAREDKCISLVLMDLDMPVKNGIDATHEIRVSEATEGLQPSMVFMVTGQNTDEDKKKSVEAGANGYYVKPLSMKALDDLISLHFPKA</sequence>
<dbReference type="EMBL" id="JAVHJL010000013">
    <property type="protein sequence ID" value="KAK6495260.1"/>
    <property type="molecule type" value="Genomic_DNA"/>
</dbReference>
<dbReference type="Proteomes" id="UP001370758">
    <property type="component" value="Unassembled WGS sequence"/>
</dbReference>
<dbReference type="PROSITE" id="PS50109">
    <property type="entry name" value="HIS_KIN"/>
    <property type="match status" value="1"/>
</dbReference>
<dbReference type="InterPro" id="IPR036890">
    <property type="entry name" value="HATPase_C_sf"/>
</dbReference>
<evidence type="ECO:0000256" key="7">
    <source>
        <dbReference type="SAM" id="MobiDB-lite"/>
    </source>
</evidence>
<dbReference type="SUPFAM" id="SSF52172">
    <property type="entry name" value="CheY-like"/>
    <property type="match status" value="1"/>
</dbReference>
<reference evidence="10 11" key="1">
    <citation type="submission" date="2023-08" db="EMBL/GenBank/DDBJ databases">
        <authorList>
            <person name="Palmer J.M."/>
        </authorList>
    </citation>
    <scope>NUCLEOTIDE SEQUENCE [LARGE SCALE GENOMIC DNA]</scope>
    <source>
        <strain evidence="10 11">TWF481</strain>
    </source>
</reference>
<feature type="domain" description="Histidine kinase" evidence="8">
    <location>
        <begin position="425"/>
        <end position="665"/>
    </location>
</feature>
<dbReference type="EC" id="2.7.13.3" evidence="2"/>
<evidence type="ECO:0000259" key="8">
    <source>
        <dbReference type="PROSITE" id="PS50109"/>
    </source>
</evidence>
<dbReference type="Gene3D" id="3.30.565.10">
    <property type="entry name" value="Histidine kinase-like ATPase, C-terminal domain"/>
    <property type="match status" value="1"/>
</dbReference>
<dbReference type="SUPFAM" id="SSF47384">
    <property type="entry name" value="Homodimeric domain of signal transducing histidine kinase"/>
    <property type="match status" value="1"/>
</dbReference>
<dbReference type="PANTHER" id="PTHR43047">
    <property type="entry name" value="TWO-COMPONENT HISTIDINE PROTEIN KINASE"/>
    <property type="match status" value="1"/>
</dbReference>
<dbReference type="GO" id="GO:0009927">
    <property type="term" value="F:histidine phosphotransfer kinase activity"/>
    <property type="evidence" value="ECO:0007669"/>
    <property type="project" value="TreeGrafter"/>
</dbReference>
<gene>
    <name evidence="10" type="ORF">TWF481_003288</name>
</gene>
<evidence type="ECO:0000256" key="2">
    <source>
        <dbReference type="ARBA" id="ARBA00012438"/>
    </source>
</evidence>
<keyword evidence="3 6" id="KW-0597">Phosphoprotein</keyword>
<dbReference type="CDD" id="cd00082">
    <property type="entry name" value="HisKA"/>
    <property type="match status" value="1"/>
</dbReference>
<dbReference type="Pfam" id="PF00512">
    <property type="entry name" value="HisKA"/>
    <property type="match status" value="1"/>
</dbReference>
<dbReference type="InterPro" id="IPR003594">
    <property type="entry name" value="HATPase_dom"/>
</dbReference>
<dbReference type="InterPro" id="IPR005467">
    <property type="entry name" value="His_kinase_dom"/>
</dbReference>
<feature type="region of interest" description="Disordered" evidence="7">
    <location>
        <begin position="1"/>
        <end position="22"/>
    </location>
</feature>
<evidence type="ECO:0000256" key="5">
    <source>
        <dbReference type="ARBA" id="ARBA00022777"/>
    </source>
</evidence>
<dbReference type="SMART" id="SM00448">
    <property type="entry name" value="REC"/>
    <property type="match status" value="1"/>
</dbReference>
<feature type="domain" description="Response regulatory" evidence="9">
    <location>
        <begin position="854"/>
        <end position="978"/>
    </location>
</feature>
<dbReference type="InterPro" id="IPR036097">
    <property type="entry name" value="HisK_dim/P_sf"/>
</dbReference>
<evidence type="ECO:0000256" key="6">
    <source>
        <dbReference type="PROSITE-ProRule" id="PRU00169"/>
    </source>
</evidence>
<dbReference type="SMART" id="SM00388">
    <property type="entry name" value="HisKA"/>
    <property type="match status" value="1"/>
</dbReference>
<evidence type="ECO:0000313" key="10">
    <source>
        <dbReference type="EMBL" id="KAK6495260.1"/>
    </source>
</evidence>
<comment type="caution">
    <text evidence="10">The sequence shown here is derived from an EMBL/GenBank/DDBJ whole genome shotgun (WGS) entry which is preliminary data.</text>
</comment>
<evidence type="ECO:0000313" key="11">
    <source>
        <dbReference type="Proteomes" id="UP001370758"/>
    </source>
</evidence>
<accession>A0AAV9VPS3</accession>
<dbReference type="InterPro" id="IPR004358">
    <property type="entry name" value="Sig_transdc_His_kin-like_C"/>
</dbReference>
<comment type="catalytic activity">
    <reaction evidence="1">
        <text>ATP + protein L-histidine = ADP + protein N-phospho-L-histidine.</text>
        <dbReference type="EC" id="2.7.13.3"/>
    </reaction>
</comment>
<protein>
    <recommendedName>
        <fullName evidence="2">histidine kinase</fullName>
        <ecNumber evidence="2">2.7.13.3</ecNumber>
    </recommendedName>
</protein>
<dbReference type="InterPro" id="IPR011006">
    <property type="entry name" value="CheY-like_superfamily"/>
</dbReference>
<dbReference type="CDD" id="cd17546">
    <property type="entry name" value="REC_hyHK_CKI1_RcsC-like"/>
    <property type="match status" value="1"/>
</dbReference>
<keyword evidence="4" id="KW-0808">Transferase</keyword>
<dbReference type="Gene3D" id="1.10.287.130">
    <property type="match status" value="1"/>
</dbReference>
<dbReference type="SUPFAM" id="SSF55874">
    <property type="entry name" value="ATPase domain of HSP90 chaperone/DNA topoisomerase II/histidine kinase"/>
    <property type="match status" value="1"/>
</dbReference>
<dbReference type="InterPro" id="IPR001789">
    <property type="entry name" value="Sig_transdc_resp-reg_receiver"/>
</dbReference>
<feature type="modified residue" description="4-aspartylphosphate" evidence="6">
    <location>
        <position position="908"/>
    </location>
</feature>
<dbReference type="PANTHER" id="PTHR43047:SF72">
    <property type="entry name" value="OSMOSENSING HISTIDINE PROTEIN KINASE SLN1"/>
    <property type="match status" value="1"/>
</dbReference>
<evidence type="ECO:0000256" key="1">
    <source>
        <dbReference type="ARBA" id="ARBA00000085"/>
    </source>
</evidence>
<organism evidence="10 11">
    <name type="scientific">Arthrobotrys musiformis</name>
    <dbReference type="NCBI Taxonomy" id="47236"/>
    <lineage>
        <taxon>Eukaryota</taxon>
        <taxon>Fungi</taxon>
        <taxon>Dikarya</taxon>
        <taxon>Ascomycota</taxon>
        <taxon>Pezizomycotina</taxon>
        <taxon>Orbiliomycetes</taxon>
        <taxon>Orbiliales</taxon>
        <taxon>Orbiliaceae</taxon>
        <taxon>Arthrobotrys</taxon>
    </lineage>
</organism>
<dbReference type="PROSITE" id="PS50110">
    <property type="entry name" value="RESPONSE_REGULATORY"/>
    <property type="match status" value="1"/>
</dbReference>
<evidence type="ECO:0000256" key="3">
    <source>
        <dbReference type="ARBA" id="ARBA00022553"/>
    </source>
</evidence>
<dbReference type="Pfam" id="PF02518">
    <property type="entry name" value="HATPase_c"/>
    <property type="match status" value="1"/>
</dbReference>
<dbReference type="InterPro" id="IPR003661">
    <property type="entry name" value="HisK_dim/P_dom"/>
</dbReference>
<dbReference type="SMART" id="SM00387">
    <property type="entry name" value="HATPase_c"/>
    <property type="match status" value="1"/>
</dbReference>
<proteinExistence type="predicted"/>
<dbReference type="AlphaFoldDB" id="A0AAV9VPS3"/>